<evidence type="ECO:0000313" key="18">
    <source>
        <dbReference type="EMBL" id="AES61324.1"/>
    </source>
</evidence>
<keyword evidence="6 16" id="KW-0812">Transmembrane</keyword>
<evidence type="ECO:0000256" key="10">
    <source>
        <dbReference type="ARBA" id="ARBA00022833"/>
    </source>
</evidence>
<protein>
    <recommendedName>
        <fullName evidence="4">RING-type E3 ubiquitin transferase</fullName>
        <ecNumber evidence="4">2.3.2.27</ecNumber>
    </recommendedName>
</protein>
<evidence type="ECO:0000256" key="8">
    <source>
        <dbReference type="ARBA" id="ARBA00022771"/>
    </source>
</evidence>
<dbReference type="CDD" id="cd16461">
    <property type="entry name" value="RING-H2_EL5-like"/>
    <property type="match status" value="1"/>
</dbReference>
<evidence type="ECO:0000256" key="16">
    <source>
        <dbReference type="SAM" id="Phobius"/>
    </source>
</evidence>
<feature type="region of interest" description="Disordered" evidence="15">
    <location>
        <begin position="296"/>
        <end position="317"/>
    </location>
</feature>
<evidence type="ECO:0000256" key="2">
    <source>
        <dbReference type="ARBA" id="ARBA00004167"/>
    </source>
</evidence>
<dbReference type="SMART" id="SM00184">
    <property type="entry name" value="RING"/>
    <property type="match status" value="1"/>
</dbReference>
<dbReference type="EC" id="2.3.2.27" evidence="4"/>
<keyword evidence="10" id="KW-0862">Zinc</keyword>
<dbReference type="PANTHER" id="PTHR14155:SF502">
    <property type="entry name" value="TRANSCRIPTION FACTOR C2H2 FAMILY-RELATED"/>
    <property type="match status" value="1"/>
</dbReference>
<dbReference type="InterPro" id="IPR001841">
    <property type="entry name" value="Znf_RING"/>
</dbReference>
<evidence type="ECO:0000256" key="4">
    <source>
        <dbReference type="ARBA" id="ARBA00012483"/>
    </source>
</evidence>
<evidence type="ECO:0000256" key="7">
    <source>
        <dbReference type="ARBA" id="ARBA00022723"/>
    </source>
</evidence>
<proteinExistence type="evidence at transcript level"/>
<reference evidence="20" key="5">
    <citation type="journal article" date="2018" name="Nat. Plants">
        <title>Whole-genome landscape of Medicago truncatula symbiotic genes.</title>
        <authorList>
            <person name="Pecrix Y."/>
            <person name="Gamas P."/>
            <person name="Carrere S."/>
        </authorList>
    </citation>
    <scope>NUCLEOTIDE SEQUENCE</scope>
    <source>
        <tissue evidence="20">Leaves</tissue>
    </source>
</reference>
<evidence type="ECO:0000313" key="21">
    <source>
        <dbReference type="EnsemblPlants" id="AES61324"/>
    </source>
</evidence>
<evidence type="ECO:0000256" key="11">
    <source>
        <dbReference type="ARBA" id="ARBA00022989"/>
    </source>
</evidence>
<feature type="transmembrane region" description="Helical" evidence="16">
    <location>
        <begin position="49"/>
        <end position="70"/>
    </location>
</feature>
<dbReference type="Pfam" id="PF13639">
    <property type="entry name" value="zf-RING_2"/>
    <property type="match status" value="1"/>
</dbReference>
<dbReference type="KEGG" id="mtr:11412074"/>
<reference evidence="18 22" key="1">
    <citation type="journal article" date="2011" name="Nature">
        <title>The Medicago genome provides insight into the evolution of rhizobial symbioses.</title>
        <authorList>
            <person name="Young N.D."/>
            <person name="Debelle F."/>
            <person name="Oldroyd G.E."/>
            <person name="Geurts R."/>
            <person name="Cannon S.B."/>
            <person name="Udvardi M.K."/>
            <person name="Benedito V.A."/>
            <person name="Mayer K.F."/>
            <person name="Gouzy J."/>
            <person name="Schoof H."/>
            <person name="Van de Peer Y."/>
            <person name="Proost S."/>
            <person name="Cook D.R."/>
            <person name="Meyers B.C."/>
            <person name="Spannagl M."/>
            <person name="Cheung F."/>
            <person name="De Mita S."/>
            <person name="Krishnakumar V."/>
            <person name="Gundlach H."/>
            <person name="Zhou S."/>
            <person name="Mudge J."/>
            <person name="Bharti A.K."/>
            <person name="Murray J.D."/>
            <person name="Naoumkina M.A."/>
            <person name="Rosen B."/>
            <person name="Silverstein K.A."/>
            <person name="Tang H."/>
            <person name="Rombauts S."/>
            <person name="Zhao P.X."/>
            <person name="Zhou P."/>
            <person name="Barbe V."/>
            <person name="Bardou P."/>
            <person name="Bechner M."/>
            <person name="Bellec A."/>
            <person name="Berger A."/>
            <person name="Berges H."/>
            <person name="Bidwell S."/>
            <person name="Bisseling T."/>
            <person name="Choisne N."/>
            <person name="Couloux A."/>
            <person name="Denny R."/>
            <person name="Deshpande S."/>
            <person name="Dai X."/>
            <person name="Doyle J.J."/>
            <person name="Dudez A.M."/>
            <person name="Farmer A.D."/>
            <person name="Fouteau S."/>
            <person name="Franken C."/>
            <person name="Gibelin C."/>
            <person name="Gish J."/>
            <person name="Goldstein S."/>
            <person name="Gonzalez A.J."/>
            <person name="Green P.J."/>
            <person name="Hallab A."/>
            <person name="Hartog M."/>
            <person name="Hua A."/>
            <person name="Humphray S.J."/>
            <person name="Jeong D.H."/>
            <person name="Jing Y."/>
            <person name="Jocker A."/>
            <person name="Kenton S.M."/>
            <person name="Kim D.J."/>
            <person name="Klee K."/>
            <person name="Lai H."/>
            <person name="Lang C."/>
            <person name="Lin S."/>
            <person name="Macmil S.L."/>
            <person name="Magdelenat G."/>
            <person name="Matthews L."/>
            <person name="McCorrison J."/>
            <person name="Monaghan E.L."/>
            <person name="Mun J.H."/>
            <person name="Najar F.Z."/>
            <person name="Nicholson C."/>
            <person name="Noirot C."/>
            <person name="O'Bleness M."/>
            <person name="Paule C.R."/>
            <person name="Poulain J."/>
            <person name="Prion F."/>
            <person name="Qin B."/>
            <person name="Qu C."/>
            <person name="Retzel E.F."/>
            <person name="Riddle C."/>
            <person name="Sallet E."/>
            <person name="Samain S."/>
            <person name="Samson N."/>
            <person name="Sanders I."/>
            <person name="Saurat O."/>
            <person name="Scarpelli C."/>
            <person name="Schiex T."/>
            <person name="Segurens B."/>
            <person name="Severin A.J."/>
            <person name="Sherrier D.J."/>
            <person name="Shi R."/>
            <person name="Sims S."/>
            <person name="Singer S.R."/>
            <person name="Sinharoy S."/>
            <person name="Sterck L."/>
            <person name="Viollet A."/>
            <person name="Wang B.B."/>
            <person name="Wang K."/>
            <person name="Wang M."/>
            <person name="Wang X."/>
            <person name="Warfsmann J."/>
            <person name="Weissenbach J."/>
            <person name="White D.D."/>
            <person name="White J.D."/>
            <person name="Wiley G.B."/>
            <person name="Wincker P."/>
            <person name="Xing Y."/>
            <person name="Yang L."/>
            <person name="Yao Z."/>
            <person name="Ying F."/>
            <person name="Zhai J."/>
            <person name="Zhou L."/>
            <person name="Zuber A."/>
            <person name="Denarie J."/>
            <person name="Dixon R.A."/>
            <person name="May G.D."/>
            <person name="Schwartz D.C."/>
            <person name="Rogers J."/>
            <person name="Quetier F."/>
            <person name="Town C.D."/>
            <person name="Roe B.A."/>
        </authorList>
    </citation>
    <scope>NUCLEOTIDE SEQUENCE [LARGE SCALE GENOMIC DNA]</scope>
    <source>
        <strain evidence="18">A17</strain>
        <strain evidence="21 22">cv. Jemalong A17</strain>
    </source>
</reference>
<evidence type="ECO:0000259" key="17">
    <source>
        <dbReference type="PROSITE" id="PS50089"/>
    </source>
</evidence>
<keyword evidence="8 14" id="KW-0863">Zinc-finger</keyword>
<comment type="subcellular location">
    <subcellularLocation>
        <location evidence="2">Membrane</location>
        <topology evidence="2">Single-pass membrane protein</topology>
    </subcellularLocation>
</comment>
<dbReference type="OrthoDB" id="8062037at2759"/>
<evidence type="ECO:0000313" key="22">
    <source>
        <dbReference type="Proteomes" id="UP000002051"/>
    </source>
</evidence>
<dbReference type="PROSITE" id="PS50089">
    <property type="entry name" value="ZF_RING_2"/>
    <property type="match status" value="1"/>
</dbReference>
<dbReference type="InterPro" id="IPR053238">
    <property type="entry name" value="RING-H2_zinc_finger"/>
</dbReference>
<comment type="pathway">
    <text evidence="3">Protein modification; protein ubiquitination.</text>
</comment>
<evidence type="ECO:0000256" key="5">
    <source>
        <dbReference type="ARBA" id="ARBA00022679"/>
    </source>
</evidence>
<name>G7I803_MEDTR</name>
<evidence type="ECO:0000256" key="3">
    <source>
        <dbReference type="ARBA" id="ARBA00004906"/>
    </source>
</evidence>
<dbReference type="GO" id="GO:0061630">
    <property type="term" value="F:ubiquitin protein ligase activity"/>
    <property type="evidence" value="ECO:0007669"/>
    <property type="project" value="UniProtKB-EC"/>
</dbReference>
<dbReference type="SUPFAM" id="SSF57850">
    <property type="entry name" value="RING/U-box"/>
    <property type="match status" value="1"/>
</dbReference>
<dbReference type="Gene3D" id="3.30.40.10">
    <property type="entry name" value="Zinc/RING finger domain, C3HC4 (zinc finger)"/>
    <property type="match status" value="1"/>
</dbReference>
<feature type="transmembrane region" description="Helical" evidence="16">
    <location>
        <begin position="12"/>
        <end position="29"/>
    </location>
</feature>
<evidence type="ECO:0000256" key="15">
    <source>
        <dbReference type="SAM" id="MobiDB-lite"/>
    </source>
</evidence>
<dbReference type="HOGENOM" id="CLU_035191_1_0_1"/>
<dbReference type="GO" id="GO:0008270">
    <property type="term" value="F:zinc ion binding"/>
    <property type="evidence" value="ECO:0007669"/>
    <property type="project" value="UniProtKB-KW"/>
</dbReference>
<dbReference type="Proteomes" id="UP000265566">
    <property type="component" value="Chromosome 1"/>
</dbReference>
<comment type="similarity">
    <text evidence="13">Belongs to the RING-type zinc finger family. ATL subfamily.</text>
</comment>
<keyword evidence="11 16" id="KW-1133">Transmembrane helix</keyword>
<evidence type="ECO:0000256" key="13">
    <source>
        <dbReference type="ARBA" id="ARBA00024209"/>
    </source>
</evidence>
<dbReference type="OMA" id="RHCSDAQ"/>
<dbReference type="PaxDb" id="3880-AES61324"/>
<keyword evidence="9" id="KW-0833">Ubl conjugation pathway</keyword>
<dbReference type="PANTHER" id="PTHR14155">
    <property type="entry name" value="RING FINGER DOMAIN-CONTAINING"/>
    <property type="match status" value="1"/>
</dbReference>
<keyword evidence="22" id="KW-1185">Reference proteome</keyword>
<evidence type="ECO:0000256" key="6">
    <source>
        <dbReference type="ARBA" id="ARBA00022692"/>
    </source>
</evidence>
<feature type="domain" description="RING-type" evidence="17">
    <location>
        <begin position="127"/>
        <end position="169"/>
    </location>
</feature>
<keyword evidence="5" id="KW-0808">Transferase</keyword>
<dbReference type="eggNOG" id="KOG0800">
    <property type="taxonomic scope" value="Eukaryota"/>
</dbReference>
<reference evidence="19" key="2">
    <citation type="submission" date="2012-05" db="EMBL/GenBank/DDBJ databases">
        <authorList>
            <person name="Krishnakumar V."/>
            <person name="Cheung F."/>
            <person name="Xiao Y."/>
            <person name="Chan A."/>
            <person name="Moskal W.A."/>
            <person name="Town C.D."/>
        </authorList>
    </citation>
    <scope>NUCLEOTIDE SEQUENCE</scope>
</reference>
<dbReference type="AlphaFoldDB" id="G7I803"/>
<comment type="catalytic activity">
    <reaction evidence="1">
        <text>S-ubiquitinyl-[E2 ubiquitin-conjugating enzyme]-L-cysteine + [acceptor protein]-L-lysine = [E2 ubiquitin-conjugating enzyme]-L-cysteine + N(6)-ubiquitinyl-[acceptor protein]-L-lysine.</text>
        <dbReference type="EC" id="2.3.2.27"/>
    </reaction>
</comment>
<dbReference type="Gramene" id="rna4708">
    <property type="protein sequence ID" value="RHN80746.1"/>
    <property type="gene ID" value="gene4708"/>
</dbReference>
<feature type="region of interest" description="Disordered" evidence="15">
    <location>
        <begin position="225"/>
        <end position="261"/>
    </location>
</feature>
<organism evidence="18 22">
    <name type="scientific">Medicago truncatula</name>
    <name type="common">Barrel medic</name>
    <name type="synonym">Medicago tribuloides</name>
    <dbReference type="NCBI Taxonomy" id="3880"/>
    <lineage>
        <taxon>Eukaryota</taxon>
        <taxon>Viridiplantae</taxon>
        <taxon>Streptophyta</taxon>
        <taxon>Embryophyta</taxon>
        <taxon>Tracheophyta</taxon>
        <taxon>Spermatophyta</taxon>
        <taxon>Magnoliopsida</taxon>
        <taxon>eudicotyledons</taxon>
        <taxon>Gunneridae</taxon>
        <taxon>Pentapetalae</taxon>
        <taxon>rosids</taxon>
        <taxon>fabids</taxon>
        <taxon>Fabales</taxon>
        <taxon>Fabaceae</taxon>
        <taxon>Papilionoideae</taxon>
        <taxon>50 kb inversion clade</taxon>
        <taxon>NPAAA clade</taxon>
        <taxon>Hologalegina</taxon>
        <taxon>IRL clade</taxon>
        <taxon>Trifolieae</taxon>
        <taxon>Medicago</taxon>
    </lineage>
</organism>
<feature type="region of interest" description="Disordered" evidence="15">
    <location>
        <begin position="342"/>
        <end position="373"/>
    </location>
</feature>
<dbReference type="Proteomes" id="UP000002051">
    <property type="component" value="Unassembled WGS sequence"/>
</dbReference>
<reference evidence="18 22" key="3">
    <citation type="journal article" date="2014" name="BMC Genomics">
        <title>An improved genome release (version Mt4.0) for the model legume Medicago truncatula.</title>
        <authorList>
            <person name="Tang H."/>
            <person name="Krishnakumar V."/>
            <person name="Bidwell S."/>
            <person name="Rosen B."/>
            <person name="Chan A."/>
            <person name="Zhou S."/>
            <person name="Gentzbittel L."/>
            <person name="Childs K.L."/>
            <person name="Yandell M."/>
            <person name="Gundlach H."/>
            <person name="Mayer K.F."/>
            <person name="Schwartz D.C."/>
            <person name="Town C.D."/>
        </authorList>
    </citation>
    <scope>GENOME REANNOTATION</scope>
    <source>
        <strain evidence="21 22">cv. Jemalong A17</strain>
    </source>
</reference>
<dbReference type="InterPro" id="IPR013083">
    <property type="entry name" value="Znf_RING/FYVE/PHD"/>
</dbReference>
<keyword evidence="12 16" id="KW-0472">Membrane</keyword>
<feature type="compositionally biased region" description="Polar residues" evidence="15">
    <location>
        <begin position="225"/>
        <end position="240"/>
    </location>
</feature>
<dbReference type="EMBL" id="CM001217">
    <property type="protein sequence ID" value="AES61324.1"/>
    <property type="molecule type" value="Genomic_DNA"/>
</dbReference>
<evidence type="ECO:0000256" key="14">
    <source>
        <dbReference type="PROSITE-ProRule" id="PRU00175"/>
    </source>
</evidence>
<evidence type="ECO:0000256" key="1">
    <source>
        <dbReference type="ARBA" id="ARBA00000900"/>
    </source>
</evidence>
<reference evidence="21" key="4">
    <citation type="submission" date="2015-04" db="UniProtKB">
        <authorList>
            <consortium name="EnsemblPlants"/>
        </authorList>
    </citation>
    <scope>IDENTIFICATION</scope>
    <source>
        <strain evidence="21">cv. Jemalong A17</strain>
    </source>
</reference>
<keyword evidence="7" id="KW-0479">Metal-binding</keyword>
<sequence length="373" mass="41058">MDNSYQNDKTTPLCFFFIFIFFSGVPFAGAQTNDNTNDNSYYNRVSPSMAIIIVILVAALFLMGFFSIYIRRCGDSPSNSIRNMAGGLAGRSRRAARGLDASVIATFPIFEYSTVKIHKIGKGALECAVCLNEFEESETLRLIPKCDHVFHPECIDEWLGSHTTCPVCRANLVPQPGESVHGIPSINTEPQDIEAQNDAVESVHEHQNADGSVKVDPTEPEVLTVSQTLNRNRTRGSQSGRPRWFQRSHSTGHSLVQPGENTERFTLRLPVEVRKQILQNPELHRARSLVVLPRETSSRRGYRTGGGEGSSRGKSVRRLDRGLLSDRWVFTMAPPFLVRASSMRSPRVASSAGEGTSASAATAAVVESPRPPV</sequence>
<accession>G7I803</accession>
<evidence type="ECO:0000256" key="12">
    <source>
        <dbReference type="ARBA" id="ARBA00023136"/>
    </source>
</evidence>
<dbReference type="FunFam" id="3.30.40.10:FF:000187">
    <property type="entry name" value="E3 ubiquitin-protein ligase ATL6"/>
    <property type="match status" value="1"/>
</dbReference>
<evidence type="ECO:0000256" key="9">
    <source>
        <dbReference type="ARBA" id="ARBA00022786"/>
    </source>
</evidence>
<gene>
    <name evidence="21" type="primary">11412074</name>
    <name evidence="18" type="ordered locus">MTR_1g082550</name>
    <name evidence="20" type="ORF">MtrunA17_Chr1g0191601</name>
</gene>
<dbReference type="EMBL" id="BT144317">
    <property type="protein sequence ID" value="AFK44111.1"/>
    <property type="molecule type" value="mRNA"/>
</dbReference>
<dbReference type="EMBL" id="PSQE01000001">
    <property type="protein sequence ID" value="RHN80746.1"/>
    <property type="molecule type" value="Genomic_DNA"/>
</dbReference>
<dbReference type="EnsemblPlants" id="AES61324">
    <property type="protein sequence ID" value="AES61324"/>
    <property type="gene ID" value="MTR_1g082550"/>
</dbReference>
<feature type="compositionally biased region" description="Low complexity" evidence="15">
    <location>
        <begin position="349"/>
        <end position="373"/>
    </location>
</feature>
<evidence type="ECO:0000313" key="20">
    <source>
        <dbReference type="EMBL" id="RHN80746.1"/>
    </source>
</evidence>
<dbReference type="GO" id="GO:0016020">
    <property type="term" value="C:membrane"/>
    <property type="evidence" value="ECO:0007669"/>
    <property type="project" value="UniProtKB-SubCell"/>
</dbReference>
<evidence type="ECO:0000313" key="19">
    <source>
        <dbReference type="EMBL" id="AFK44111.1"/>
    </source>
</evidence>